<dbReference type="InterPro" id="IPR050344">
    <property type="entry name" value="Peptidase_M1_aminopeptidases"/>
</dbReference>
<dbReference type="PANTHER" id="PTHR11533:SF297">
    <property type="entry name" value="AMINOPEPTIDASE N"/>
    <property type="match status" value="1"/>
</dbReference>
<dbReference type="GO" id="GO:0004177">
    <property type="term" value="F:aminopeptidase activity"/>
    <property type="evidence" value="ECO:0007669"/>
    <property type="project" value="UniProtKB-KW"/>
</dbReference>
<dbReference type="EC" id="3.4.11.2" evidence="4"/>
<dbReference type="InterPro" id="IPR027268">
    <property type="entry name" value="Peptidase_M4/M1_CTD_sf"/>
</dbReference>
<keyword evidence="6" id="KW-0645">Protease</keyword>
<keyword evidence="10" id="KW-0482">Metalloprotease</keyword>
<evidence type="ECO:0000259" key="14">
    <source>
        <dbReference type="Pfam" id="PF17900"/>
    </source>
</evidence>
<accession>A0ABT6SN33</accession>
<reference evidence="15 16" key="1">
    <citation type="submission" date="2023-05" db="EMBL/GenBank/DDBJ databases">
        <title>Draft genome sequence of Streptomyces sp. B-S-A6 isolated from a cave soil in Thailand.</title>
        <authorList>
            <person name="Chamroensaksri N."/>
            <person name="Muangham S."/>
        </authorList>
    </citation>
    <scope>NUCLEOTIDE SEQUENCE [LARGE SCALE GENOMIC DNA]</scope>
    <source>
        <strain evidence="15 16">B-S-A6</strain>
    </source>
</reference>
<dbReference type="SUPFAM" id="SSF55486">
    <property type="entry name" value="Metalloproteases ('zincins'), catalytic domain"/>
    <property type="match status" value="1"/>
</dbReference>
<dbReference type="InterPro" id="IPR045357">
    <property type="entry name" value="Aminopeptidase_N-like_N"/>
</dbReference>
<evidence type="ECO:0000256" key="3">
    <source>
        <dbReference type="ARBA" id="ARBA00010136"/>
    </source>
</evidence>
<dbReference type="Gene3D" id="1.10.390.10">
    <property type="entry name" value="Neutral Protease Domain 2"/>
    <property type="match status" value="1"/>
</dbReference>
<evidence type="ECO:0000256" key="12">
    <source>
        <dbReference type="ARBA" id="ARBA00031533"/>
    </source>
</evidence>
<keyword evidence="16" id="KW-1185">Reference proteome</keyword>
<dbReference type="SUPFAM" id="SSF63737">
    <property type="entry name" value="Leukotriene A4 hydrolase N-terminal domain"/>
    <property type="match status" value="1"/>
</dbReference>
<comment type="catalytic activity">
    <reaction evidence="1">
        <text>Release of an N-terminal amino acid, Xaa-|-Yaa- from a peptide, amide or arylamide. Xaa is preferably Ala, but may be most amino acids including Pro (slow action). When a terminal hydrophobic residue is followed by a prolyl residue, the two may be released as an intact Xaa-Pro dipeptide.</text>
        <dbReference type="EC" id="3.4.11.2"/>
    </reaction>
</comment>
<evidence type="ECO:0000256" key="4">
    <source>
        <dbReference type="ARBA" id="ARBA00012564"/>
    </source>
</evidence>
<comment type="caution">
    <text evidence="15">The sequence shown here is derived from an EMBL/GenBank/DDBJ whole genome shotgun (WGS) entry which is preliminary data.</text>
</comment>
<evidence type="ECO:0000256" key="7">
    <source>
        <dbReference type="ARBA" id="ARBA00022723"/>
    </source>
</evidence>
<protein>
    <recommendedName>
        <fullName evidence="5">Aminopeptidase N</fullName>
        <ecNumber evidence="4">3.4.11.2</ecNumber>
    </recommendedName>
    <alternativeName>
        <fullName evidence="11">Alanine aminopeptidase</fullName>
    </alternativeName>
    <alternativeName>
        <fullName evidence="12">Lysyl aminopeptidase</fullName>
    </alternativeName>
</protein>
<keyword evidence="8 15" id="KW-0378">Hydrolase</keyword>
<dbReference type="InterPro" id="IPR042097">
    <property type="entry name" value="Aminopeptidase_N-like_N_sf"/>
</dbReference>
<evidence type="ECO:0000256" key="6">
    <source>
        <dbReference type="ARBA" id="ARBA00022670"/>
    </source>
</evidence>
<dbReference type="CDD" id="cd09603">
    <property type="entry name" value="M1_APN_like"/>
    <property type="match status" value="1"/>
</dbReference>
<dbReference type="PANTHER" id="PTHR11533">
    <property type="entry name" value="PROTEASE M1 ZINC METALLOPROTEASE"/>
    <property type="match status" value="1"/>
</dbReference>
<sequence length="468" mass="50416">MLAAVLVLAGCTGPGVQGTPGGAGLRDPYFPDLGNGGYDVEHYALALDYDPDTRRLDGEAVITARATQDLSAFNLDLRGLQVASVTVEGRAARFNRQRSELTVRPRDDLREGETFRAVVRYSGVPRTVTDADGAKEGWLPTPEGAVALGQPVGSMAWFPGNHHPSDKAAYDIEITVPKGLQAYSNGELTQTRGHGGVTTFGWHSGEPMASYLATVAIGDYESGTSLVKGASRKGGLPVRTAAVPAEAEESADALRRIPEVVEWAERRFGPYPFSSVGAIIEGDGAAGYALETQTKPVFPGTPGTQLLVHELAHQWFGNSVTPKTWQDMWLNEGFATYAEWLWSEEHGGRTAQQTFDQVYAGKGAYVTNAVGGPAEVEALWSTPPARPGGADTISSGSVYYRGAMAVHKIRQAVGDDRFFALVRGWTEDRRHGNADTRDFTAYVEQRSGKDLDALWDAWLYGEGKPPKP</sequence>
<keyword evidence="15" id="KW-0031">Aminopeptidase</keyword>
<organism evidence="15 16">
    <name type="scientific">Streptomyces cavernicola</name>
    <dbReference type="NCBI Taxonomy" id="3043613"/>
    <lineage>
        <taxon>Bacteria</taxon>
        <taxon>Bacillati</taxon>
        <taxon>Actinomycetota</taxon>
        <taxon>Actinomycetes</taxon>
        <taxon>Kitasatosporales</taxon>
        <taxon>Streptomycetaceae</taxon>
        <taxon>Streptomyces</taxon>
    </lineage>
</organism>
<keyword evidence="7" id="KW-0479">Metal-binding</keyword>
<dbReference type="InterPro" id="IPR001930">
    <property type="entry name" value="Peptidase_M1"/>
</dbReference>
<gene>
    <name evidence="15" type="ORF">QIS96_35455</name>
</gene>
<comment type="similarity">
    <text evidence="3">Belongs to the peptidase M1 family.</text>
</comment>
<dbReference type="InterPro" id="IPR014782">
    <property type="entry name" value="Peptidase_M1_dom"/>
</dbReference>
<dbReference type="Pfam" id="PF17900">
    <property type="entry name" value="Peptidase_M1_N"/>
    <property type="match status" value="1"/>
</dbReference>
<evidence type="ECO:0000256" key="2">
    <source>
        <dbReference type="ARBA" id="ARBA00001947"/>
    </source>
</evidence>
<dbReference type="EMBL" id="JASCIQ010000060">
    <property type="protein sequence ID" value="MDI3409102.1"/>
    <property type="molecule type" value="Genomic_DNA"/>
</dbReference>
<evidence type="ECO:0000256" key="10">
    <source>
        <dbReference type="ARBA" id="ARBA00023049"/>
    </source>
</evidence>
<evidence type="ECO:0000256" key="1">
    <source>
        <dbReference type="ARBA" id="ARBA00000098"/>
    </source>
</evidence>
<evidence type="ECO:0000313" key="16">
    <source>
        <dbReference type="Proteomes" id="UP001223978"/>
    </source>
</evidence>
<evidence type="ECO:0000256" key="11">
    <source>
        <dbReference type="ARBA" id="ARBA00029811"/>
    </source>
</evidence>
<dbReference type="PRINTS" id="PR00756">
    <property type="entry name" value="ALADIPTASE"/>
</dbReference>
<proteinExistence type="inferred from homology"/>
<evidence type="ECO:0000259" key="13">
    <source>
        <dbReference type="Pfam" id="PF01433"/>
    </source>
</evidence>
<name>A0ABT6SN33_9ACTN</name>
<dbReference type="Proteomes" id="UP001223978">
    <property type="component" value="Unassembled WGS sequence"/>
</dbReference>
<evidence type="ECO:0000256" key="8">
    <source>
        <dbReference type="ARBA" id="ARBA00022801"/>
    </source>
</evidence>
<keyword evidence="9" id="KW-0862">Zinc</keyword>
<dbReference type="Gene3D" id="2.60.40.1730">
    <property type="entry name" value="tricorn interacting facor f3 domain"/>
    <property type="match status" value="1"/>
</dbReference>
<evidence type="ECO:0000313" key="15">
    <source>
        <dbReference type="EMBL" id="MDI3409102.1"/>
    </source>
</evidence>
<evidence type="ECO:0000256" key="9">
    <source>
        <dbReference type="ARBA" id="ARBA00022833"/>
    </source>
</evidence>
<dbReference type="Pfam" id="PF01433">
    <property type="entry name" value="Peptidase_M1"/>
    <property type="match status" value="1"/>
</dbReference>
<feature type="domain" description="Peptidase M1 membrane alanine aminopeptidase" evidence="13">
    <location>
        <begin position="305"/>
        <end position="458"/>
    </location>
</feature>
<evidence type="ECO:0000256" key="5">
    <source>
        <dbReference type="ARBA" id="ARBA00015611"/>
    </source>
</evidence>
<comment type="cofactor">
    <cofactor evidence="2">
        <name>Zn(2+)</name>
        <dbReference type="ChEBI" id="CHEBI:29105"/>
    </cofactor>
</comment>
<feature type="domain" description="Aminopeptidase N-like N-terminal" evidence="14">
    <location>
        <begin position="41"/>
        <end position="212"/>
    </location>
</feature>